<feature type="domain" description="FAT" evidence="26">
    <location>
        <begin position="1938"/>
        <end position="2582"/>
    </location>
</feature>
<keyword evidence="12 23" id="KW-0418">Kinase</keyword>
<evidence type="ECO:0000256" key="19">
    <source>
        <dbReference type="ARBA" id="ARBA00023306"/>
    </source>
</evidence>
<dbReference type="SUPFAM" id="SSF56112">
    <property type="entry name" value="Protein kinase-like (PK-like)"/>
    <property type="match status" value="1"/>
</dbReference>
<dbReference type="GO" id="GO:0005813">
    <property type="term" value="C:centrosome"/>
    <property type="evidence" value="ECO:0007669"/>
    <property type="project" value="UniProtKB-SubCell"/>
</dbReference>
<evidence type="ECO:0000256" key="24">
    <source>
        <dbReference type="SAM" id="MobiDB-lite"/>
    </source>
</evidence>
<feature type="domain" description="FATC" evidence="27">
    <location>
        <begin position="3039"/>
        <end position="3071"/>
    </location>
</feature>
<evidence type="ECO:0000256" key="7">
    <source>
        <dbReference type="ARBA" id="ARBA00022527"/>
    </source>
</evidence>
<evidence type="ECO:0000256" key="17">
    <source>
        <dbReference type="ARBA" id="ARBA00023212"/>
    </source>
</evidence>
<dbReference type="GO" id="GO:0010557">
    <property type="term" value="P:positive regulation of macromolecule biosynthetic process"/>
    <property type="evidence" value="ECO:0007669"/>
    <property type="project" value="UniProtKB-ARBA"/>
</dbReference>
<evidence type="ECO:0000256" key="10">
    <source>
        <dbReference type="ARBA" id="ARBA00022741"/>
    </source>
</evidence>
<evidence type="ECO:0000256" key="4">
    <source>
        <dbReference type="ARBA" id="ARBA00004541"/>
    </source>
</evidence>
<keyword evidence="29" id="KW-1185">Reference proteome</keyword>
<evidence type="ECO:0000256" key="21">
    <source>
        <dbReference type="ARBA" id="ARBA00047899"/>
    </source>
</evidence>
<evidence type="ECO:0000256" key="13">
    <source>
        <dbReference type="ARBA" id="ARBA00022840"/>
    </source>
</evidence>
<evidence type="ECO:0000256" key="14">
    <source>
        <dbReference type="ARBA" id="ARBA00022990"/>
    </source>
</evidence>
<comment type="similarity">
    <text evidence="5 23">Belongs to the PI3/PI4-kinase family. ATM subfamily.</text>
</comment>
<dbReference type="InterPro" id="IPR036940">
    <property type="entry name" value="PI3/4_kinase_cat_sf"/>
</dbReference>
<comment type="catalytic activity">
    <reaction evidence="21 23">
        <text>L-threonyl-[protein] + ATP = O-phospho-L-threonyl-[protein] + ADP + H(+)</text>
        <dbReference type="Rhea" id="RHEA:46608"/>
        <dbReference type="Rhea" id="RHEA-COMP:11060"/>
        <dbReference type="Rhea" id="RHEA-COMP:11605"/>
        <dbReference type="ChEBI" id="CHEBI:15378"/>
        <dbReference type="ChEBI" id="CHEBI:30013"/>
        <dbReference type="ChEBI" id="CHEBI:30616"/>
        <dbReference type="ChEBI" id="CHEBI:61977"/>
        <dbReference type="ChEBI" id="CHEBI:456216"/>
        <dbReference type="EC" id="2.7.11.1"/>
    </reaction>
</comment>
<comment type="subcellular location">
    <subcellularLocation>
        <location evidence="3">Cytoplasm</location>
        <location evidence="3">Cytoskeleton</location>
        <location evidence="3">Microtubule organizing center</location>
        <location evidence="3">Centrosome</location>
    </subcellularLocation>
    <subcellularLocation>
        <location evidence="4">Cytoplasmic vesicle</location>
    </subcellularLocation>
    <subcellularLocation>
        <location evidence="1 23">Nucleus</location>
    </subcellularLocation>
    <subcellularLocation>
        <location evidence="2">Peroxisome</location>
    </subcellularLocation>
</comment>
<organism evidence="28 29">
    <name type="scientific">Trogon melanurus</name>
    <name type="common">Black-tailed trogon</name>
    <dbReference type="NCBI Taxonomy" id="56311"/>
    <lineage>
        <taxon>Eukaryota</taxon>
        <taxon>Metazoa</taxon>
        <taxon>Chordata</taxon>
        <taxon>Craniata</taxon>
        <taxon>Vertebrata</taxon>
        <taxon>Euteleostomi</taxon>
        <taxon>Archelosauria</taxon>
        <taxon>Archosauria</taxon>
        <taxon>Dinosauria</taxon>
        <taxon>Saurischia</taxon>
        <taxon>Theropoda</taxon>
        <taxon>Coelurosauria</taxon>
        <taxon>Aves</taxon>
        <taxon>Neognathae</taxon>
        <taxon>Neoaves</taxon>
        <taxon>Telluraves</taxon>
        <taxon>Coraciimorphae</taxon>
        <taxon>Trogoniformes</taxon>
        <taxon>Trogonidae</taxon>
        <taxon>Trogon</taxon>
    </lineage>
</organism>
<dbReference type="GO" id="GO:0031410">
    <property type="term" value="C:cytoplasmic vesicle"/>
    <property type="evidence" value="ECO:0007669"/>
    <property type="project" value="UniProtKB-SubCell"/>
</dbReference>
<dbReference type="CDD" id="cd05171">
    <property type="entry name" value="PIKKc_ATM"/>
    <property type="match status" value="1"/>
</dbReference>
<dbReference type="Pfam" id="PF25030">
    <property type="entry name" value="M-HEAT_ATR"/>
    <property type="match status" value="1"/>
</dbReference>
<dbReference type="InterPro" id="IPR038980">
    <property type="entry name" value="ATM_plant"/>
</dbReference>
<dbReference type="GO" id="GO:0005777">
    <property type="term" value="C:peroxisome"/>
    <property type="evidence" value="ECO:0007669"/>
    <property type="project" value="UniProtKB-SubCell"/>
</dbReference>
<evidence type="ECO:0000256" key="9">
    <source>
        <dbReference type="ARBA" id="ARBA00022679"/>
    </source>
</evidence>
<dbReference type="SMART" id="SM01342">
    <property type="entry name" value="TAN"/>
    <property type="match status" value="1"/>
</dbReference>
<dbReference type="InterPro" id="IPR011009">
    <property type="entry name" value="Kinase-like_dom_sf"/>
</dbReference>
<evidence type="ECO:0000256" key="23">
    <source>
        <dbReference type="RuleBase" id="RU365027"/>
    </source>
</evidence>
<dbReference type="GO" id="GO:0004674">
    <property type="term" value="F:protein serine/threonine kinase activity"/>
    <property type="evidence" value="ECO:0007669"/>
    <property type="project" value="UniProtKB-KW"/>
</dbReference>
<evidence type="ECO:0000256" key="3">
    <source>
        <dbReference type="ARBA" id="ARBA00004300"/>
    </source>
</evidence>
<reference evidence="28 29" key="1">
    <citation type="submission" date="2019-09" db="EMBL/GenBank/DDBJ databases">
        <title>Bird 10,000 Genomes (B10K) Project - Family phase.</title>
        <authorList>
            <person name="Zhang G."/>
        </authorList>
    </citation>
    <scope>NUCLEOTIDE SEQUENCE [LARGE SCALE GENOMIC DNA]</scope>
    <source>
        <strain evidence="28">B10K-DU-007-40</strain>
        <tissue evidence="28">Mixed tissue sample</tissue>
    </source>
</reference>
<dbReference type="InterPro" id="IPR056802">
    <property type="entry name" value="ATR-like_M-HEAT"/>
</dbReference>
<dbReference type="GO" id="GO:0005654">
    <property type="term" value="C:nucleoplasm"/>
    <property type="evidence" value="ECO:0007669"/>
    <property type="project" value="UniProtKB-ARBA"/>
</dbReference>
<feature type="domain" description="PI3K/PI4K catalytic" evidence="25">
    <location>
        <begin position="2702"/>
        <end position="3017"/>
    </location>
</feature>
<dbReference type="GO" id="GO:0010468">
    <property type="term" value="P:regulation of gene expression"/>
    <property type="evidence" value="ECO:0007669"/>
    <property type="project" value="UniProtKB-ARBA"/>
</dbReference>
<evidence type="ECO:0000256" key="20">
    <source>
        <dbReference type="ARBA" id="ARBA00023329"/>
    </source>
</evidence>
<dbReference type="GO" id="GO:0003677">
    <property type="term" value="F:DNA binding"/>
    <property type="evidence" value="ECO:0007669"/>
    <property type="project" value="UniProtKB-KW"/>
</dbReference>
<dbReference type="GO" id="GO:0000724">
    <property type="term" value="P:double-strand break repair via homologous recombination"/>
    <property type="evidence" value="ECO:0007669"/>
    <property type="project" value="UniProtKB-ARBA"/>
</dbReference>
<evidence type="ECO:0000256" key="6">
    <source>
        <dbReference type="ARBA" id="ARBA00022490"/>
    </source>
</evidence>
<accession>A0A7L0EB34</accession>
<keyword evidence="19" id="KW-0131">Cell cycle</keyword>
<keyword evidence="18 23" id="KW-0539">Nucleus</keyword>
<evidence type="ECO:0000256" key="11">
    <source>
        <dbReference type="ARBA" id="ARBA00022763"/>
    </source>
</evidence>
<dbReference type="GO" id="GO:0000077">
    <property type="term" value="P:DNA damage checkpoint signaling"/>
    <property type="evidence" value="ECO:0007669"/>
    <property type="project" value="UniProtKB-ARBA"/>
</dbReference>
<dbReference type="EC" id="2.7.11.1" evidence="23"/>
<dbReference type="FunFam" id="3.30.1010.10:FF:000015">
    <property type="entry name" value="Serine-protein kinase ATM"/>
    <property type="match status" value="1"/>
</dbReference>
<proteinExistence type="inferred from homology"/>
<evidence type="ECO:0000256" key="12">
    <source>
        <dbReference type="ARBA" id="ARBA00022777"/>
    </source>
</evidence>
<dbReference type="InterPro" id="IPR018936">
    <property type="entry name" value="PI3/4_kinase_CS"/>
</dbReference>
<dbReference type="PROSITE" id="PS00915">
    <property type="entry name" value="PI3_4_KINASE_1"/>
    <property type="match status" value="1"/>
</dbReference>
<dbReference type="PROSITE" id="PS50290">
    <property type="entry name" value="PI3_4_KINASE_3"/>
    <property type="match status" value="1"/>
</dbReference>
<evidence type="ECO:0000256" key="18">
    <source>
        <dbReference type="ARBA" id="ARBA00023242"/>
    </source>
</evidence>
<evidence type="ECO:0000259" key="26">
    <source>
        <dbReference type="PROSITE" id="PS51189"/>
    </source>
</evidence>
<keyword evidence="8" id="KW-0597">Phosphoprotein</keyword>
<dbReference type="Gene3D" id="3.30.1010.10">
    <property type="entry name" value="Phosphatidylinositol 3-kinase Catalytic Subunit, Chain A, domain 4"/>
    <property type="match status" value="1"/>
</dbReference>
<sequence>MSLALHDLLTCCRRLKNERAVERRREIENFKRLLRDSETIFQLDRNSDSKQGKQLNWDAVFSVLQGCFQEEMKNLQLTKPNASASTQTTRQKRMQEVASLVKYFIRCANKRGPRLKCQELLIYVMEIIRDPTSCAAYGSDCSSILLKDILSVRKYWCEISQQQWSELLILYGQLYLQPSGKINRVLLARIIHTLTRGYCFQTDGLSSSDMFIFFAKALQYARQENTTAGLDHIVGAINIFCHKFAVNCRIRICKVGEEILPTVLYIWTHYRPKDSLKQSIIELFRLQVHIHHPKGAKAQEKGAYDSTKWQSILHNLYDLLVNEINLISSRGKYSSGSRNIAVKENLIELMADICHQVFTEDTKVLEITQSFAVSQRESRDETAPSKRRRIELGWEVIRDNLQRSQKDFDVIPWLQIAAQLISKYPMSLPNSELPPLLNVLHQLLPQQRRGERTPYVLKCLTEVALCQNQKTDLKSTHKLELQRTWAKIWSLTIRSVSFQQTEVESFGLLGAMIQGNLVVTDKELWKIFSGPACKPSSSAICCLSLAMSAYSVPENLNVGMEQNNGERNLNSVLKEAIMKWVLSCCLEEETEECAELPPVLCSDFPHLMVQKILVCLTMKNCRAAMTFFQNNAKCVQHLQGKEDGFSDVEELYLQTTFDEMDIFTNFAVNIADKNVTASRFVINQNLRETLEYCLLAMSEKLLSSYTPKFKVVAAEHLVRCVGLLIGVLGCYCYTGVIKEEDACKSELFQKAKSLIHYVGESISQSKNKLNEDAHINSLRTLITQCTKCLCSCTKNSGNKMLSNIFLRLLTSKFMNDLIDICRSLMAFTGKSSEPGEVDLMGNDPEESVMEVDNQASDDLFGDHSGTDISDTNESGEMQNVAGALSPLAEEQLTKQDLLLLEILRFLCICVTTVQIQTMSFRASDVRSQLLMLTDGSVFDSAKPLHLHVYLVLLKELPVEEHLLPEGDVVTLLRPLSGVCALYRRDQEVCKVILNNLLPVAVGLTHAEEKGDARGHFLTVIRAFWHLAKGGKCTAPVRVALLSCMKALLEADPYCKWAILNVGNENLPVSDAFPHFLADSHHQVRILAAKSIASLFQDVKQRDTSGMAKPLPLELQQKAFENAYLRVQEGMRDLIRGDASPEVLLDKQCNGKAVLLMLITMVLCCSPVCEKQALFAICQSVKENGLEPHLVLKKVSDVFGYKSVEDFMTSHLDYLVMEWLKINDSGYSLSAFPYVLLNYTSLEEFYRSCYKVLTPHLVIRSQFEDVKSLANTIEKDWRQVLADCFPRILVNILPYFAYQSHGKSEVAEQRDTALKVYDMLKDENCLGKQQIDNLSHNNLPEIVVELLMTLHETPDATVEEGAHLSKYIRELDPAPNPPHFPSYVIKATLDYISSCHKSKVKSLVAVLSKSPDLFQKILLALCRHASDTNNVYKKHRVLIIYHLFVSLLLKEIKDGLGGAWAFVLRDVIYTLIHHINSRPVVIREISMRSFSLCCDLLHHVCHTAVTCCNDALESHLHVIVGTLIPLAVDQPEIQEQVVLGLLKYLVIDNKDNENLYQAIKCLDPFPEHPTFKDLRATQQKIKYSKGPYSLLEEINHFLSVGVCDSLPVTRLEGLHYLRKQLEQYKDQMKDLLKNFQEKPEDSVVVKLVVSLLQLSQMAVNRTGEKAMLEAVGSCLGEIGPMDFSTIALQRAENALDSKAVDLLEDRKLQWVLIMLTQINIALTDNCIDVRAAAVSCLKNILATKSGSEFWEVYKDKADPMLIYLQPFRVSRKKFFVIPSNDTEGPLETLDDTNLWIPLGESHETWIKRLTSSILDSGGVQNEVLQLMKPLCEVKTDLCQTLLPYLIHDILLHDSDESRRTLLSVHIQKFFTACCKFASSSRSATPPNSDSEQEIHNFRSLDKVSRRAMLAVVDYLRRQKRSVSGTVFDDSFWLDLNYVEVAIAAQSCAAHFTALLYAEIYADKINRDKQQERSSFKAAKSLTFEEESQRTTITILNEKSKEETGISLQDLLMDIYRSIGEPDSLYGCGGGRVLQPLARIRTYEHEAVWEKALLTYDLEASLSPSTRQAGIIEALQNFGLCHTLSMYLKGLEHENTEWCAELQEIRYQAAWRNMQWGHISSAKDETGRPGYHESLYDALQSLRDKEFSAFYDSLKHARVNEVEELCKGSLESVYSLYPTLCRLQLIGELENIGLLFSRSFSFGCKCRSVTTQQLNDVYLKWQRQSHLLKDSDFCFQEPVMALRTVILEILLEKENENTKRECIKDILTKHLVELSRLARTAKNTQLPEKAMFQIKQYNPTGRGVSEWELEEAQIFWAKKEEGLALNILKGMIKKLDADWFQVENDPHLKLMYTECLRLCGTWLAETCLENPTVIMQKYLEKAVEIATSHNGDGNDELKKGKMKAFLSLARFSDNQYQRIENYMKSSEFENKQALLKKAKEEVGLLRERNVQTNRYTVKVQRELELDECAMRALTEDRKRFLCKAVENYINCFLSGEEHDMWIFRLCSLWLENSGVDRVNEMMKKNAEKIPSYKFLPLMYQLAARMGTKMMSGLGFHEVLNNLMSRISLDHPHHTLFIILALANANKDELLTKPDAIRRNKLIKNTPKEISQLDVDRMEAARNIIDIIRKRKARMVRDIEALCDAYIILANVDATPWKTQRKGISIPADQPIIKLKNLEDVVVPTMEIKVDPTGQYENLVTIRSFKPEFRLAGGVNLPKIIDCVGSDGKERRQLVKGRDDLRQDAVMQQVFHMCNMLLQQNTETRKRKLTIRRYKVVPLSQRSGVLEWCSGTSPIGEFLVNVDEGAHKRYRPKDYSSYQCQKMMMDAQRKHFEEKYNIFMKVCENFQPVFRYFCMEKFLDPAVWFEKRLAYTRSVATSSIVGYILGLGDRHVQNILIDEQTAELVHIDLGVAFEQGKILPTPETVPFRLTRDIVDGMGISGVEGVFRRCCEKTMAVMRNSQEALLTIVEVLLYDPLFDWTMNPLKALYLQQRPEDEADMNSTLNSDPQECKRKASDDQSFNKVAERVLMRLQEKLKGVEEGTVLSVGGQVNLLIQQAMDPKNLSRLFPGWKPWV</sequence>
<keyword evidence="9 23" id="KW-0808">Transferase</keyword>
<dbReference type="Gene3D" id="1.10.1070.11">
    <property type="entry name" value="Phosphatidylinositol 3-/4-kinase, catalytic domain"/>
    <property type="match status" value="1"/>
</dbReference>
<feature type="region of interest" description="Disordered" evidence="24">
    <location>
        <begin position="2994"/>
        <end position="3014"/>
    </location>
</feature>
<dbReference type="SMART" id="SM00146">
    <property type="entry name" value="PI3Kc"/>
    <property type="match status" value="1"/>
</dbReference>
<dbReference type="SMART" id="SM01343">
    <property type="entry name" value="FATC"/>
    <property type="match status" value="1"/>
</dbReference>
<keyword evidence="13 23" id="KW-0067">ATP-binding</keyword>
<dbReference type="FunFam" id="1.10.1070.11:FF:000011">
    <property type="entry name" value="Serine-protein kinase ATM"/>
    <property type="match status" value="1"/>
</dbReference>
<evidence type="ECO:0000256" key="8">
    <source>
        <dbReference type="ARBA" id="ARBA00022553"/>
    </source>
</evidence>
<dbReference type="InterPro" id="IPR003151">
    <property type="entry name" value="PIK-rel_kinase_FAT"/>
</dbReference>
<dbReference type="PROSITE" id="PS00916">
    <property type="entry name" value="PI3_4_KINASE_2"/>
    <property type="match status" value="1"/>
</dbReference>
<dbReference type="OrthoDB" id="381190at2759"/>
<keyword evidence="14" id="KW-0007">Acetylation</keyword>
<protein>
    <recommendedName>
        <fullName evidence="23">non-specific serine/threonine protein kinase</fullName>
        <ecNumber evidence="23">2.7.11.1</ecNumber>
    </recommendedName>
</protein>
<dbReference type="EMBL" id="VXAG01000578">
    <property type="protein sequence ID" value="NXJ80340.1"/>
    <property type="molecule type" value="Genomic_DNA"/>
</dbReference>
<dbReference type="GO" id="GO:1904262">
    <property type="term" value="P:negative regulation of TORC1 signaling"/>
    <property type="evidence" value="ECO:0007669"/>
    <property type="project" value="UniProtKB-ARBA"/>
</dbReference>
<keyword evidence="11 23" id="KW-0227">DNA damage</keyword>
<dbReference type="GO" id="GO:0042981">
    <property type="term" value="P:regulation of apoptotic process"/>
    <property type="evidence" value="ECO:0007669"/>
    <property type="project" value="UniProtKB-ARBA"/>
</dbReference>
<dbReference type="GO" id="GO:0032210">
    <property type="term" value="P:regulation of telomere maintenance via telomerase"/>
    <property type="evidence" value="ECO:0007669"/>
    <property type="project" value="UniProtKB-ARBA"/>
</dbReference>
<dbReference type="Pfam" id="PF02260">
    <property type="entry name" value="FATC"/>
    <property type="match status" value="1"/>
</dbReference>
<evidence type="ECO:0000313" key="29">
    <source>
        <dbReference type="Proteomes" id="UP000550660"/>
    </source>
</evidence>
<dbReference type="InterPro" id="IPR044107">
    <property type="entry name" value="PIKKc_ATM"/>
</dbReference>
<gene>
    <name evidence="28" type="primary">Atm</name>
    <name evidence="28" type="ORF">TROMEL_R00774</name>
</gene>
<dbReference type="Pfam" id="PF11640">
    <property type="entry name" value="TAN"/>
    <property type="match status" value="1"/>
</dbReference>
<evidence type="ECO:0000259" key="25">
    <source>
        <dbReference type="PROSITE" id="PS50290"/>
    </source>
</evidence>
<dbReference type="GO" id="GO:0007127">
    <property type="term" value="P:meiosis I"/>
    <property type="evidence" value="ECO:0007669"/>
    <property type="project" value="UniProtKB-ARBA"/>
</dbReference>
<dbReference type="InterPro" id="IPR016024">
    <property type="entry name" value="ARM-type_fold"/>
</dbReference>
<dbReference type="SUPFAM" id="SSF48371">
    <property type="entry name" value="ARM repeat"/>
    <property type="match status" value="1"/>
</dbReference>
<evidence type="ECO:0000256" key="1">
    <source>
        <dbReference type="ARBA" id="ARBA00004123"/>
    </source>
</evidence>
<dbReference type="PROSITE" id="PS51190">
    <property type="entry name" value="FATC"/>
    <property type="match status" value="1"/>
</dbReference>
<dbReference type="GO" id="GO:0005524">
    <property type="term" value="F:ATP binding"/>
    <property type="evidence" value="ECO:0007669"/>
    <property type="project" value="UniProtKB-KW"/>
</dbReference>
<keyword evidence="6" id="KW-0963">Cytoplasm</keyword>
<evidence type="ECO:0000256" key="16">
    <source>
        <dbReference type="ARBA" id="ARBA00023140"/>
    </source>
</evidence>
<dbReference type="PANTHER" id="PTHR37079:SF4">
    <property type="entry name" value="SERINE_THREONINE-PROTEIN KINASE ATM"/>
    <property type="match status" value="1"/>
</dbReference>
<keyword evidence="17" id="KW-0206">Cytoskeleton</keyword>
<feature type="non-terminal residue" evidence="28">
    <location>
        <position position="3071"/>
    </location>
</feature>
<dbReference type="Pfam" id="PF02259">
    <property type="entry name" value="FAT"/>
    <property type="match status" value="1"/>
</dbReference>
<keyword evidence="16" id="KW-0576">Peroxisome</keyword>
<dbReference type="GO" id="GO:1901701">
    <property type="term" value="P:cellular response to oxygen-containing compound"/>
    <property type="evidence" value="ECO:0007669"/>
    <property type="project" value="UniProtKB-ARBA"/>
</dbReference>
<feature type="non-terminal residue" evidence="28">
    <location>
        <position position="1"/>
    </location>
</feature>
<evidence type="ECO:0000256" key="15">
    <source>
        <dbReference type="ARBA" id="ARBA00023125"/>
    </source>
</evidence>
<keyword evidence="10 23" id="KW-0547">Nucleotide-binding</keyword>
<dbReference type="InterPro" id="IPR003152">
    <property type="entry name" value="FATC_dom"/>
</dbReference>
<keyword evidence="20" id="KW-0968">Cytoplasmic vesicle</keyword>
<name>A0A7L0EB34_TROML</name>
<evidence type="ECO:0000313" key="28">
    <source>
        <dbReference type="EMBL" id="NXJ80340.1"/>
    </source>
</evidence>
<evidence type="ECO:0000259" key="27">
    <source>
        <dbReference type="PROSITE" id="PS51190"/>
    </source>
</evidence>
<dbReference type="InterPro" id="IPR000403">
    <property type="entry name" value="PI3/4_kinase_cat_dom"/>
</dbReference>
<evidence type="ECO:0000256" key="5">
    <source>
        <dbReference type="ARBA" id="ARBA00010769"/>
    </source>
</evidence>
<keyword evidence="7 23" id="KW-0723">Serine/threonine-protein kinase</keyword>
<dbReference type="GO" id="GO:0010212">
    <property type="term" value="P:response to ionizing radiation"/>
    <property type="evidence" value="ECO:0007669"/>
    <property type="project" value="UniProtKB-ARBA"/>
</dbReference>
<dbReference type="GO" id="GO:0010506">
    <property type="term" value="P:regulation of autophagy"/>
    <property type="evidence" value="ECO:0007669"/>
    <property type="project" value="UniProtKB-ARBA"/>
</dbReference>
<dbReference type="Pfam" id="PF00454">
    <property type="entry name" value="PI3_PI4_kinase"/>
    <property type="match status" value="1"/>
</dbReference>
<dbReference type="PANTHER" id="PTHR37079">
    <property type="entry name" value="SERINE/THREONINE-PROTEIN KINASE ATM"/>
    <property type="match status" value="1"/>
</dbReference>
<dbReference type="PROSITE" id="PS51189">
    <property type="entry name" value="FAT"/>
    <property type="match status" value="1"/>
</dbReference>
<dbReference type="GO" id="GO:1904358">
    <property type="term" value="P:positive regulation of telomere maintenance via telomere lengthening"/>
    <property type="evidence" value="ECO:0007669"/>
    <property type="project" value="UniProtKB-ARBA"/>
</dbReference>
<dbReference type="InterPro" id="IPR021668">
    <property type="entry name" value="TAN"/>
</dbReference>
<comment type="caution">
    <text evidence="28">The sequence shown here is derived from an EMBL/GenBank/DDBJ whole genome shotgun (WGS) entry which is preliminary data.</text>
</comment>
<evidence type="ECO:0000256" key="22">
    <source>
        <dbReference type="ARBA" id="ARBA00048977"/>
    </source>
</evidence>
<dbReference type="InterPro" id="IPR014009">
    <property type="entry name" value="PIK_FAT"/>
</dbReference>
<dbReference type="GO" id="GO:0043068">
    <property type="term" value="P:positive regulation of programmed cell death"/>
    <property type="evidence" value="ECO:0007669"/>
    <property type="project" value="UniProtKB-ARBA"/>
</dbReference>
<evidence type="ECO:0000256" key="2">
    <source>
        <dbReference type="ARBA" id="ARBA00004275"/>
    </source>
</evidence>
<keyword evidence="15" id="KW-0238">DNA-binding</keyword>
<comment type="catalytic activity">
    <reaction evidence="22">
        <text>L-seryl-[protein] + ATP = O-phospho-L-seryl-[protein] + ADP + H(+)</text>
        <dbReference type="Rhea" id="RHEA:17989"/>
        <dbReference type="Rhea" id="RHEA-COMP:9863"/>
        <dbReference type="Rhea" id="RHEA-COMP:11604"/>
        <dbReference type="ChEBI" id="CHEBI:15378"/>
        <dbReference type="ChEBI" id="CHEBI:29999"/>
        <dbReference type="ChEBI" id="CHEBI:30616"/>
        <dbReference type="ChEBI" id="CHEBI:83421"/>
        <dbReference type="ChEBI" id="CHEBI:456216"/>
        <dbReference type="EC" id="2.7.11.1"/>
    </reaction>
    <physiologicalReaction direction="left-to-right" evidence="22">
        <dbReference type="Rhea" id="RHEA:17990"/>
    </physiologicalReaction>
</comment>
<dbReference type="Proteomes" id="UP000550660">
    <property type="component" value="Unassembled WGS sequence"/>
</dbReference>